<dbReference type="Gene3D" id="3.30.70.270">
    <property type="match status" value="1"/>
</dbReference>
<accession>A0A317CI58</accession>
<keyword evidence="3" id="KW-0472">Membrane</keyword>
<keyword evidence="3" id="KW-1133">Transmembrane helix</keyword>
<comment type="catalytic activity">
    <reaction evidence="2">
        <text>2 GTP = 3',3'-c-di-GMP + 2 diphosphate</text>
        <dbReference type="Rhea" id="RHEA:24898"/>
        <dbReference type="ChEBI" id="CHEBI:33019"/>
        <dbReference type="ChEBI" id="CHEBI:37565"/>
        <dbReference type="ChEBI" id="CHEBI:58805"/>
        <dbReference type="EC" id="2.7.7.65"/>
    </reaction>
</comment>
<dbReference type="InterPro" id="IPR043128">
    <property type="entry name" value="Rev_trsase/Diguanyl_cyclase"/>
</dbReference>
<evidence type="ECO:0000313" key="5">
    <source>
        <dbReference type="EMBL" id="PWQ98186.1"/>
    </source>
</evidence>
<dbReference type="CDD" id="cd01949">
    <property type="entry name" value="GGDEF"/>
    <property type="match status" value="1"/>
</dbReference>
<comment type="caution">
    <text evidence="5">The sequence shown here is derived from an EMBL/GenBank/DDBJ whole genome shotgun (WGS) entry which is preliminary data.</text>
</comment>
<evidence type="ECO:0000256" key="1">
    <source>
        <dbReference type="ARBA" id="ARBA00012528"/>
    </source>
</evidence>
<organism evidence="5 6">
    <name type="scientific">Leucothrix pacifica</name>
    <dbReference type="NCBI Taxonomy" id="1247513"/>
    <lineage>
        <taxon>Bacteria</taxon>
        <taxon>Pseudomonadati</taxon>
        <taxon>Pseudomonadota</taxon>
        <taxon>Gammaproteobacteria</taxon>
        <taxon>Thiotrichales</taxon>
        <taxon>Thiotrichaceae</taxon>
        <taxon>Leucothrix</taxon>
    </lineage>
</organism>
<dbReference type="AlphaFoldDB" id="A0A317CI58"/>
<dbReference type="PANTHER" id="PTHR45138">
    <property type="entry name" value="REGULATORY COMPONENTS OF SENSORY TRANSDUCTION SYSTEM"/>
    <property type="match status" value="1"/>
</dbReference>
<name>A0A317CI58_9GAMM</name>
<evidence type="ECO:0000259" key="4">
    <source>
        <dbReference type="PROSITE" id="PS50887"/>
    </source>
</evidence>
<proteinExistence type="predicted"/>
<dbReference type="SMART" id="SM00267">
    <property type="entry name" value="GGDEF"/>
    <property type="match status" value="1"/>
</dbReference>
<evidence type="ECO:0000256" key="3">
    <source>
        <dbReference type="SAM" id="Phobius"/>
    </source>
</evidence>
<dbReference type="GO" id="GO:0052621">
    <property type="term" value="F:diguanylate cyclase activity"/>
    <property type="evidence" value="ECO:0007669"/>
    <property type="project" value="UniProtKB-EC"/>
</dbReference>
<sequence length="252" mass="28749">MAMVFQSWISKLSCTEHLVYEASLYQNRYLRVIYAMIFALVLIGMWIIWYFTLRPLADSLATSYEQIVAKNARLDYQANHDSLTGLLNRAAFSNKLKKIECKHTSIKACSLVLIDLDQFKEINDLLGHDVGDKVLIQAAKDITKAPMRNESAYRLGGDEFALLYDKKVDQDQLTKRLESLIEEIKKPRQISEYDIRCSCSIGVAFGHQQGCSSFKMLFKRADTALYEVKRNGRDGFGFYKADTVGPVFARSL</sequence>
<gene>
    <name evidence="5" type="ORF">DKW60_08735</name>
</gene>
<dbReference type="SUPFAM" id="SSF55073">
    <property type="entry name" value="Nucleotide cyclase"/>
    <property type="match status" value="1"/>
</dbReference>
<dbReference type="PROSITE" id="PS50887">
    <property type="entry name" value="GGDEF"/>
    <property type="match status" value="1"/>
</dbReference>
<keyword evidence="3" id="KW-0812">Transmembrane</keyword>
<dbReference type="EC" id="2.7.7.65" evidence="1"/>
<dbReference type="NCBIfam" id="TIGR00254">
    <property type="entry name" value="GGDEF"/>
    <property type="match status" value="1"/>
</dbReference>
<reference evidence="5 6" key="1">
    <citation type="submission" date="2018-05" db="EMBL/GenBank/DDBJ databases">
        <title>Leucothrix arctica sp. nov., isolated from Arctic seawater.</title>
        <authorList>
            <person name="Choi A."/>
            <person name="Baek K."/>
        </authorList>
    </citation>
    <scope>NUCLEOTIDE SEQUENCE [LARGE SCALE GENOMIC DNA]</scope>
    <source>
        <strain evidence="5 6">JCM 18388</strain>
    </source>
</reference>
<dbReference type="InterPro" id="IPR029787">
    <property type="entry name" value="Nucleotide_cyclase"/>
</dbReference>
<dbReference type="EMBL" id="QGKM01000018">
    <property type="protein sequence ID" value="PWQ98186.1"/>
    <property type="molecule type" value="Genomic_DNA"/>
</dbReference>
<dbReference type="Proteomes" id="UP000245539">
    <property type="component" value="Unassembled WGS sequence"/>
</dbReference>
<dbReference type="PANTHER" id="PTHR45138:SF9">
    <property type="entry name" value="DIGUANYLATE CYCLASE DGCM-RELATED"/>
    <property type="match status" value="1"/>
</dbReference>
<protein>
    <recommendedName>
        <fullName evidence="1">diguanylate cyclase</fullName>
        <ecNumber evidence="1">2.7.7.65</ecNumber>
    </recommendedName>
</protein>
<feature type="transmembrane region" description="Helical" evidence="3">
    <location>
        <begin position="32"/>
        <end position="51"/>
    </location>
</feature>
<evidence type="ECO:0000256" key="2">
    <source>
        <dbReference type="ARBA" id="ARBA00034247"/>
    </source>
</evidence>
<feature type="domain" description="GGDEF" evidence="4">
    <location>
        <begin position="107"/>
        <end position="241"/>
    </location>
</feature>
<dbReference type="InterPro" id="IPR050469">
    <property type="entry name" value="Diguanylate_Cyclase"/>
</dbReference>
<dbReference type="InterPro" id="IPR000160">
    <property type="entry name" value="GGDEF_dom"/>
</dbReference>
<dbReference type="Pfam" id="PF00990">
    <property type="entry name" value="GGDEF"/>
    <property type="match status" value="1"/>
</dbReference>
<evidence type="ECO:0000313" key="6">
    <source>
        <dbReference type="Proteomes" id="UP000245539"/>
    </source>
</evidence>
<keyword evidence="6" id="KW-1185">Reference proteome</keyword>